<accession>A0A834X0Y9</accession>
<sequence>MSFKKVGGKWIQLGEAKAEPGEESEKKKMNVKHGRRPPKSTKGPGTQTSSRLLKKPPMTPLAKIREQLKNLTIQLTSAREEIYELKMITIEMKA</sequence>
<organism evidence="2 3">
    <name type="scientific">Senna tora</name>
    <dbReference type="NCBI Taxonomy" id="362788"/>
    <lineage>
        <taxon>Eukaryota</taxon>
        <taxon>Viridiplantae</taxon>
        <taxon>Streptophyta</taxon>
        <taxon>Embryophyta</taxon>
        <taxon>Tracheophyta</taxon>
        <taxon>Spermatophyta</taxon>
        <taxon>Magnoliopsida</taxon>
        <taxon>eudicotyledons</taxon>
        <taxon>Gunneridae</taxon>
        <taxon>Pentapetalae</taxon>
        <taxon>rosids</taxon>
        <taxon>fabids</taxon>
        <taxon>Fabales</taxon>
        <taxon>Fabaceae</taxon>
        <taxon>Caesalpinioideae</taxon>
        <taxon>Cassia clade</taxon>
        <taxon>Senna</taxon>
    </lineage>
</organism>
<reference evidence="2" key="1">
    <citation type="submission" date="2020-09" db="EMBL/GenBank/DDBJ databases">
        <title>Genome-Enabled Discovery of Anthraquinone Biosynthesis in Senna tora.</title>
        <authorList>
            <person name="Kang S.-H."/>
            <person name="Pandey R.P."/>
            <person name="Lee C.-M."/>
            <person name="Sim J.-S."/>
            <person name="Jeong J.-T."/>
            <person name="Choi B.-S."/>
            <person name="Jung M."/>
            <person name="Ginzburg D."/>
            <person name="Zhao K."/>
            <person name="Won S.Y."/>
            <person name="Oh T.-J."/>
            <person name="Yu Y."/>
            <person name="Kim N.-H."/>
            <person name="Lee O.R."/>
            <person name="Lee T.-H."/>
            <person name="Bashyal P."/>
            <person name="Kim T.-S."/>
            <person name="Lee W.-H."/>
            <person name="Kawkins C."/>
            <person name="Kim C.-K."/>
            <person name="Kim J.S."/>
            <person name="Ahn B.O."/>
            <person name="Rhee S.Y."/>
            <person name="Sohng J.K."/>
        </authorList>
    </citation>
    <scope>NUCLEOTIDE SEQUENCE</scope>
    <source>
        <tissue evidence="2">Leaf</tissue>
    </source>
</reference>
<evidence type="ECO:0000256" key="1">
    <source>
        <dbReference type="SAM" id="MobiDB-lite"/>
    </source>
</evidence>
<keyword evidence="3" id="KW-1185">Reference proteome</keyword>
<dbReference type="EMBL" id="JAAIUW010000004">
    <property type="protein sequence ID" value="KAF7835543.1"/>
    <property type="molecule type" value="Genomic_DNA"/>
</dbReference>
<dbReference type="Proteomes" id="UP000634136">
    <property type="component" value="Unassembled WGS sequence"/>
</dbReference>
<feature type="region of interest" description="Disordered" evidence="1">
    <location>
        <begin position="1"/>
        <end position="61"/>
    </location>
</feature>
<protein>
    <submittedName>
        <fullName evidence="2">Uncharacterized protein</fullName>
    </submittedName>
</protein>
<comment type="caution">
    <text evidence="2">The sequence shown here is derived from an EMBL/GenBank/DDBJ whole genome shotgun (WGS) entry which is preliminary data.</text>
</comment>
<name>A0A834X0Y9_9FABA</name>
<feature type="compositionally biased region" description="Basic residues" evidence="1">
    <location>
        <begin position="29"/>
        <end position="39"/>
    </location>
</feature>
<evidence type="ECO:0000313" key="2">
    <source>
        <dbReference type="EMBL" id="KAF7835543.1"/>
    </source>
</evidence>
<dbReference type="AlphaFoldDB" id="A0A834X0Y9"/>
<evidence type="ECO:0000313" key="3">
    <source>
        <dbReference type="Proteomes" id="UP000634136"/>
    </source>
</evidence>
<proteinExistence type="predicted"/>
<gene>
    <name evidence="2" type="ORF">G2W53_010402</name>
</gene>
<feature type="compositionally biased region" description="Basic and acidic residues" evidence="1">
    <location>
        <begin position="16"/>
        <end position="28"/>
    </location>
</feature>